<dbReference type="PANTHER" id="PTHR43861">
    <property type="entry name" value="TRANS-ACONITATE 2-METHYLTRANSFERASE-RELATED"/>
    <property type="match status" value="1"/>
</dbReference>
<evidence type="ECO:0000313" key="3">
    <source>
        <dbReference type="EMBL" id="MBC8768837.1"/>
    </source>
</evidence>
<comment type="caution">
    <text evidence="3">The sequence shown here is derived from an EMBL/GenBank/DDBJ whole genome shotgun (WGS) entry which is preliminary data.</text>
</comment>
<dbReference type="Pfam" id="PF13649">
    <property type="entry name" value="Methyltransf_25"/>
    <property type="match status" value="1"/>
</dbReference>
<organism evidence="3 4">
    <name type="scientific">Arenibacter arenosicollis</name>
    <dbReference type="NCBI Taxonomy" id="2762274"/>
    <lineage>
        <taxon>Bacteria</taxon>
        <taxon>Pseudomonadati</taxon>
        <taxon>Bacteroidota</taxon>
        <taxon>Flavobacteriia</taxon>
        <taxon>Flavobacteriales</taxon>
        <taxon>Flavobacteriaceae</taxon>
        <taxon>Arenibacter</taxon>
    </lineage>
</organism>
<keyword evidence="3" id="KW-0489">Methyltransferase</keyword>
<keyword evidence="4" id="KW-1185">Reference proteome</keyword>
<dbReference type="CDD" id="cd02440">
    <property type="entry name" value="AdoMet_MTases"/>
    <property type="match status" value="1"/>
</dbReference>
<evidence type="ECO:0000256" key="1">
    <source>
        <dbReference type="ARBA" id="ARBA00022679"/>
    </source>
</evidence>
<evidence type="ECO:0000259" key="2">
    <source>
        <dbReference type="Pfam" id="PF13649"/>
    </source>
</evidence>
<dbReference type="EMBL" id="JACLHY010000012">
    <property type="protein sequence ID" value="MBC8768837.1"/>
    <property type="molecule type" value="Genomic_DNA"/>
</dbReference>
<protein>
    <submittedName>
        <fullName evidence="3">Methyltransferase domain-containing protein</fullName>
    </submittedName>
</protein>
<proteinExistence type="predicted"/>
<dbReference type="Proteomes" id="UP000618952">
    <property type="component" value="Unassembled WGS sequence"/>
</dbReference>
<dbReference type="GO" id="GO:0008168">
    <property type="term" value="F:methyltransferase activity"/>
    <property type="evidence" value="ECO:0007669"/>
    <property type="project" value="UniProtKB-KW"/>
</dbReference>
<accession>A0ABR7QNR1</accession>
<dbReference type="Gene3D" id="3.40.50.150">
    <property type="entry name" value="Vaccinia Virus protein VP39"/>
    <property type="match status" value="1"/>
</dbReference>
<dbReference type="InterPro" id="IPR029063">
    <property type="entry name" value="SAM-dependent_MTases_sf"/>
</dbReference>
<reference evidence="3 4" key="1">
    <citation type="submission" date="2020-08" db="EMBL/GenBank/DDBJ databases">
        <title>Arenibacter gaetbuli sp. nov., isolated from a sand dune.</title>
        <authorList>
            <person name="Park S."/>
            <person name="Yoon J.-H."/>
        </authorList>
    </citation>
    <scope>NUCLEOTIDE SEQUENCE [LARGE SCALE GENOMIC DNA]</scope>
    <source>
        <strain evidence="3 4">BSSL-BM3</strain>
    </source>
</reference>
<dbReference type="SUPFAM" id="SSF53335">
    <property type="entry name" value="S-adenosyl-L-methionine-dependent methyltransferases"/>
    <property type="match status" value="1"/>
</dbReference>
<evidence type="ECO:0000313" key="4">
    <source>
        <dbReference type="Proteomes" id="UP000618952"/>
    </source>
</evidence>
<feature type="domain" description="Methyltransferase" evidence="2">
    <location>
        <begin position="63"/>
        <end position="157"/>
    </location>
</feature>
<sequence length="237" mass="27651">MRMNFSSRSCERELMDDPNLDSLLLQEVYADINMVNKVLKGFYLSLRAINSIIEDNHQNSYTILDMGCGDGAMLREVASYFKGRSFDLNLIGIDLNSRSIQLAKENSKEYPNIRFLEQDILALEPNKLQCDILLCTLTMHHFDSEKIPIFLNQFVKLSRLGVVINDLHRSKVSYYLYKLFSLIFMKTKIAKHDGLVSIKSAFTKMDLVAFSINLPNLEHHISWRWAFRYLWIIRVKE</sequence>
<keyword evidence="1" id="KW-0808">Transferase</keyword>
<name>A0ABR7QNR1_9FLAO</name>
<dbReference type="GO" id="GO:0032259">
    <property type="term" value="P:methylation"/>
    <property type="evidence" value="ECO:0007669"/>
    <property type="project" value="UniProtKB-KW"/>
</dbReference>
<dbReference type="InterPro" id="IPR041698">
    <property type="entry name" value="Methyltransf_25"/>
</dbReference>
<gene>
    <name evidence="3" type="ORF">H4O18_12615</name>
</gene>